<dbReference type="Proteomes" id="UP000193144">
    <property type="component" value="Unassembled WGS sequence"/>
</dbReference>
<protein>
    <submittedName>
        <fullName evidence="2">Uncharacterized protein</fullName>
    </submittedName>
</protein>
<feature type="compositionally biased region" description="Polar residues" evidence="1">
    <location>
        <begin position="75"/>
        <end position="85"/>
    </location>
</feature>
<proteinExistence type="predicted"/>
<gene>
    <name evidence="2" type="ORF">BCR34DRAFT_206698</name>
</gene>
<evidence type="ECO:0000313" key="3">
    <source>
        <dbReference type="Proteomes" id="UP000193144"/>
    </source>
</evidence>
<organism evidence="2 3">
    <name type="scientific">Clohesyomyces aquaticus</name>
    <dbReference type="NCBI Taxonomy" id="1231657"/>
    <lineage>
        <taxon>Eukaryota</taxon>
        <taxon>Fungi</taxon>
        <taxon>Dikarya</taxon>
        <taxon>Ascomycota</taxon>
        <taxon>Pezizomycotina</taxon>
        <taxon>Dothideomycetes</taxon>
        <taxon>Pleosporomycetidae</taxon>
        <taxon>Pleosporales</taxon>
        <taxon>Lindgomycetaceae</taxon>
        <taxon>Clohesyomyces</taxon>
    </lineage>
</organism>
<sequence length="98" mass="11145">MSAVKITSHSKEQIKLAEDWRSPAFPSRPPHSKYRLPFLLKISHQLSTFLPSLLPILFEHSRSFDKPARVGWMTPPTNWTQTSRNLPLLSPGQGKSPI</sequence>
<name>A0A1Y2A9D7_9PLEO</name>
<keyword evidence="3" id="KW-1185">Reference proteome</keyword>
<feature type="region of interest" description="Disordered" evidence="1">
    <location>
        <begin position="74"/>
        <end position="98"/>
    </location>
</feature>
<accession>A0A1Y2A9D7</accession>
<evidence type="ECO:0000256" key="1">
    <source>
        <dbReference type="SAM" id="MobiDB-lite"/>
    </source>
</evidence>
<evidence type="ECO:0000313" key="2">
    <source>
        <dbReference type="EMBL" id="ORY19136.1"/>
    </source>
</evidence>
<reference evidence="2 3" key="1">
    <citation type="submission" date="2016-07" db="EMBL/GenBank/DDBJ databases">
        <title>Pervasive Adenine N6-methylation of Active Genes in Fungi.</title>
        <authorList>
            <consortium name="DOE Joint Genome Institute"/>
            <person name="Mondo S.J."/>
            <person name="Dannebaum R.O."/>
            <person name="Kuo R.C."/>
            <person name="Labutti K."/>
            <person name="Haridas S."/>
            <person name="Kuo A."/>
            <person name="Salamov A."/>
            <person name="Ahrendt S.R."/>
            <person name="Lipzen A."/>
            <person name="Sullivan W."/>
            <person name="Andreopoulos W.B."/>
            <person name="Clum A."/>
            <person name="Lindquist E."/>
            <person name="Daum C."/>
            <person name="Ramamoorthy G.K."/>
            <person name="Gryganskyi A."/>
            <person name="Culley D."/>
            <person name="Magnuson J.K."/>
            <person name="James T.Y."/>
            <person name="O'Malley M.A."/>
            <person name="Stajich J.E."/>
            <person name="Spatafora J.W."/>
            <person name="Visel A."/>
            <person name="Grigoriev I.V."/>
        </authorList>
    </citation>
    <scope>NUCLEOTIDE SEQUENCE [LARGE SCALE GENOMIC DNA]</scope>
    <source>
        <strain evidence="2 3">CBS 115471</strain>
    </source>
</reference>
<comment type="caution">
    <text evidence="2">The sequence shown here is derived from an EMBL/GenBank/DDBJ whole genome shotgun (WGS) entry which is preliminary data.</text>
</comment>
<dbReference type="AlphaFoldDB" id="A0A1Y2A9D7"/>
<dbReference type="EMBL" id="MCFA01000003">
    <property type="protein sequence ID" value="ORY19136.1"/>
    <property type="molecule type" value="Genomic_DNA"/>
</dbReference>